<sequence>MALYLDSAIASEAEIVKHWGWVKGITTNPTLLAKANTPPETTLKTLVSLTSGPVYYQLLSADKNSMIAEGIKAFSIIGSQTILKIPATPLGFEVVATVSPEITCSVTGIYSPTQAAVAKEAGAKIAIAYVNRATRFLGDGIALVRDMASILKGSGVEILAASIKSPEEAAASLQAGADHLTLPLAMLQAMATHEFSNQTVIDFAAGGIGLKI</sequence>
<comment type="caution">
    <text evidence="2">The sequence shown here is derived from an EMBL/GenBank/DDBJ whole genome shotgun (WGS) entry which is preliminary data.</text>
</comment>
<keyword evidence="1" id="KW-0704">Schiff base</keyword>
<dbReference type="EMBL" id="JACJQU010000002">
    <property type="protein sequence ID" value="MBD2292912.1"/>
    <property type="molecule type" value="Genomic_DNA"/>
</dbReference>
<accession>A0A926ZYP7</accession>
<dbReference type="PANTHER" id="PTHR10683:SF40">
    <property type="entry name" value="FRUCTOSE-6-PHOSPHATE ALDOLASE 1-RELATED"/>
    <property type="match status" value="1"/>
</dbReference>
<dbReference type="PANTHER" id="PTHR10683">
    <property type="entry name" value="TRANSALDOLASE"/>
    <property type="match status" value="1"/>
</dbReference>
<dbReference type="RefSeq" id="WP_190557766.1">
    <property type="nucleotide sequence ID" value="NZ_JACJQU010000002.1"/>
</dbReference>
<dbReference type="InterPro" id="IPR018225">
    <property type="entry name" value="Transaldolase_AS"/>
</dbReference>
<dbReference type="Gene3D" id="3.20.20.70">
    <property type="entry name" value="Aldolase class I"/>
    <property type="match status" value="1"/>
</dbReference>
<protein>
    <submittedName>
        <fullName evidence="2">Transaldolase</fullName>
    </submittedName>
</protein>
<dbReference type="InterPro" id="IPR001585">
    <property type="entry name" value="TAL/FSA"/>
</dbReference>
<dbReference type="AlphaFoldDB" id="A0A926ZYP7"/>
<evidence type="ECO:0000313" key="3">
    <source>
        <dbReference type="Proteomes" id="UP000662185"/>
    </source>
</evidence>
<dbReference type="InterPro" id="IPR013785">
    <property type="entry name" value="Aldolase_TIM"/>
</dbReference>
<keyword evidence="3" id="KW-1185">Reference proteome</keyword>
<proteinExistence type="predicted"/>
<reference evidence="3" key="1">
    <citation type="journal article" date="2020" name="ISME J.">
        <title>Comparative genomics reveals insights into cyanobacterial evolution and habitat adaptation.</title>
        <authorList>
            <person name="Chen M.Y."/>
            <person name="Teng W.K."/>
            <person name="Zhao L."/>
            <person name="Hu C.X."/>
            <person name="Zhou Y.K."/>
            <person name="Han B.P."/>
            <person name="Song L.R."/>
            <person name="Shu W.S."/>
        </authorList>
    </citation>
    <scope>NUCLEOTIDE SEQUENCE [LARGE SCALE GENOMIC DNA]</scope>
    <source>
        <strain evidence="3">FACHB-251</strain>
    </source>
</reference>
<organism evidence="2 3">
    <name type="scientific">Anabaena sphaerica FACHB-251</name>
    <dbReference type="NCBI Taxonomy" id="2692883"/>
    <lineage>
        <taxon>Bacteria</taxon>
        <taxon>Bacillati</taxon>
        <taxon>Cyanobacteriota</taxon>
        <taxon>Cyanophyceae</taxon>
        <taxon>Nostocales</taxon>
        <taxon>Nostocaceae</taxon>
        <taxon>Anabaena</taxon>
    </lineage>
</organism>
<name>A0A926ZYP7_9NOST</name>
<dbReference type="PROSITE" id="PS01054">
    <property type="entry name" value="TRANSALDOLASE_1"/>
    <property type="match status" value="1"/>
</dbReference>
<dbReference type="SUPFAM" id="SSF51569">
    <property type="entry name" value="Aldolase"/>
    <property type="match status" value="1"/>
</dbReference>
<gene>
    <name evidence="2" type="ORF">H6G06_05310</name>
</gene>
<dbReference type="GO" id="GO:0005975">
    <property type="term" value="P:carbohydrate metabolic process"/>
    <property type="evidence" value="ECO:0007669"/>
    <property type="project" value="InterPro"/>
</dbReference>
<dbReference type="Pfam" id="PF00923">
    <property type="entry name" value="TAL_FSA"/>
    <property type="match status" value="1"/>
</dbReference>
<evidence type="ECO:0000256" key="1">
    <source>
        <dbReference type="ARBA" id="ARBA00023270"/>
    </source>
</evidence>
<dbReference type="Proteomes" id="UP000662185">
    <property type="component" value="Unassembled WGS sequence"/>
</dbReference>
<evidence type="ECO:0000313" key="2">
    <source>
        <dbReference type="EMBL" id="MBD2292912.1"/>
    </source>
</evidence>